<dbReference type="EMBL" id="RBID01000011">
    <property type="protein sequence ID" value="RKQ61275.1"/>
    <property type="molecule type" value="Genomic_DNA"/>
</dbReference>
<comment type="function">
    <text evidence="14">Required for disulfide bond formation in some periplasmic proteins. Acts by oxidizing the DsbA protein.</text>
</comment>
<dbReference type="HAMAP" id="MF_00286">
    <property type="entry name" value="DsbB"/>
    <property type="match status" value="1"/>
</dbReference>
<dbReference type="InterPro" id="IPR022920">
    <property type="entry name" value="Disulphide_bond_form_DsbB"/>
</dbReference>
<feature type="transmembrane region" description="Helical" evidence="15">
    <location>
        <begin position="142"/>
        <end position="160"/>
    </location>
</feature>
<evidence type="ECO:0000256" key="14">
    <source>
        <dbReference type="HAMAP-Rule" id="MF_00286"/>
    </source>
</evidence>
<protein>
    <recommendedName>
        <fullName evidence="14">Disulfide bond formation protein B</fullName>
    </recommendedName>
    <alternativeName>
        <fullName evidence="14">Disulfide oxidoreductase</fullName>
    </alternativeName>
</protein>
<evidence type="ECO:0000256" key="5">
    <source>
        <dbReference type="ARBA" id="ARBA00022519"/>
    </source>
</evidence>
<accession>A0A495BJP2</accession>
<comment type="caution">
    <text evidence="14">Lacks conserved residue(s) required for the propagation of feature annotation.</text>
</comment>
<feature type="transmembrane region" description="Helical" evidence="15">
    <location>
        <begin position="9"/>
        <end position="28"/>
    </location>
</feature>
<evidence type="ECO:0000256" key="1">
    <source>
        <dbReference type="ARBA" id="ARBA00004429"/>
    </source>
</evidence>
<keyword evidence="11 14" id="KW-1015">Disulfide bond</keyword>
<feature type="topological domain" description="Cytoplasmic" evidence="14">
    <location>
        <begin position="62"/>
        <end position="67"/>
    </location>
</feature>
<dbReference type="InterPro" id="IPR050183">
    <property type="entry name" value="DsbB"/>
</dbReference>
<keyword evidence="13 14" id="KW-0676">Redox-active center</keyword>
<feature type="transmembrane region" description="Helical" evidence="15">
    <location>
        <begin position="40"/>
        <end position="59"/>
    </location>
</feature>
<evidence type="ECO:0000313" key="16">
    <source>
        <dbReference type="EMBL" id="RKQ61275.1"/>
    </source>
</evidence>
<evidence type="ECO:0000256" key="10">
    <source>
        <dbReference type="ARBA" id="ARBA00023136"/>
    </source>
</evidence>
<keyword evidence="6 14" id="KW-0812">Transmembrane</keyword>
<evidence type="ECO:0000256" key="11">
    <source>
        <dbReference type="ARBA" id="ARBA00023157"/>
    </source>
</evidence>
<dbReference type="GO" id="GO:0009055">
    <property type="term" value="F:electron transfer activity"/>
    <property type="evidence" value="ECO:0007669"/>
    <property type="project" value="UniProtKB-UniRule"/>
</dbReference>
<name>A0A495BJP2_VOGIN</name>
<feature type="topological domain" description="Cytoplasmic" evidence="14">
    <location>
        <begin position="1"/>
        <end position="9"/>
    </location>
</feature>
<keyword evidence="7 14" id="KW-0249">Electron transport</keyword>
<evidence type="ECO:0000256" key="4">
    <source>
        <dbReference type="ARBA" id="ARBA00022475"/>
    </source>
</evidence>
<dbReference type="Gene3D" id="1.20.1550.10">
    <property type="entry name" value="DsbB-like"/>
    <property type="match status" value="1"/>
</dbReference>
<dbReference type="SUPFAM" id="SSF158442">
    <property type="entry name" value="DsbB-like"/>
    <property type="match status" value="1"/>
</dbReference>
<keyword evidence="12 14" id="KW-0143">Chaperone</keyword>
<evidence type="ECO:0000256" key="8">
    <source>
        <dbReference type="ARBA" id="ARBA00022989"/>
    </source>
</evidence>
<dbReference type="GO" id="GO:0006457">
    <property type="term" value="P:protein folding"/>
    <property type="evidence" value="ECO:0007669"/>
    <property type="project" value="InterPro"/>
</dbReference>
<evidence type="ECO:0000256" key="6">
    <source>
        <dbReference type="ARBA" id="ARBA00022692"/>
    </source>
</evidence>
<comment type="caution">
    <text evidence="16">The sequence shown here is derived from an EMBL/GenBank/DDBJ whole genome shotgun (WGS) entry which is preliminary data.</text>
</comment>
<dbReference type="GO" id="GO:0005886">
    <property type="term" value="C:plasma membrane"/>
    <property type="evidence" value="ECO:0007669"/>
    <property type="project" value="UniProtKB-SubCell"/>
</dbReference>
<evidence type="ECO:0000256" key="2">
    <source>
        <dbReference type="ARBA" id="ARBA00008823"/>
    </source>
</evidence>
<dbReference type="AlphaFoldDB" id="A0A495BJP2"/>
<evidence type="ECO:0000256" key="7">
    <source>
        <dbReference type="ARBA" id="ARBA00022982"/>
    </source>
</evidence>
<dbReference type="RefSeq" id="WP_120809900.1">
    <property type="nucleotide sequence ID" value="NZ_RBID01000011.1"/>
</dbReference>
<evidence type="ECO:0000256" key="3">
    <source>
        <dbReference type="ARBA" id="ARBA00022448"/>
    </source>
</evidence>
<keyword evidence="8 14" id="KW-1133">Transmembrane helix</keyword>
<evidence type="ECO:0000256" key="9">
    <source>
        <dbReference type="ARBA" id="ARBA00023002"/>
    </source>
</evidence>
<dbReference type="Pfam" id="PF02600">
    <property type="entry name" value="DsbB"/>
    <property type="match status" value="1"/>
</dbReference>
<feature type="disulfide bond" description="Redox-active" evidence="14">
    <location>
        <begin position="36"/>
        <end position="39"/>
    </location>
</feature>
<keyword evidence="4 14" id="KW-1003">Cell membrane</keyword>
<dbReference type="InterPro" id="IPR003752">
    <property type="entry name" value="DiS_bond_form_DsbB/BdbC"/>
</dbReference>
<keyword evidence="5" id="KW-0997">Cell inner membrane</keyword>
<dbReference type="GO" id="GO:0015035">
    <property type="term" value="F:protein-disulfide reductase activity"/>
    <property type="evidence" value="ECO:0007669"/>
    <property type="project" value="UniProtKB-UniRule"/>
</dbReference>
<organism evidence="16 17">
    <name type="scientific">Vogesella indigofera</name>
    <name type="common">Pseudomonas indigofera</name>
    <dbReference type="NCBI Taxonomy" id="45465"/>
    <lineage>
        <taxon>Bacteria</taxon>
        <taxon>Pseudomonadati</taxon>
        <taxon>Pseudomonadota</taxon>
        <taxon>Betaproteobacteria</taxon>
        <taxon>Neisseriales</taxon>
        <taxon>Chromobacteriaceae</taxon>
        <taxon>Vogesella</taxon>
    </lineage>
</organism>
<evidence type="ECO:0000313" key="17">
    <source>
        <dbReference type="Proteomes" id="UP000279384"/>
    </source>
</evidence>
<keyword evidence="3 14" id="KW-0813">Transport</keyword>
<comment type="similarity">
    <text evidence="2 14">Belongs to the DsbB family.</text>
</comment>
<sequence>MSFLTRRQLYGVIAVMCAAAMGYALYAQYVLELEPCPLCIFQRIGVIAVGSLALLAAIFNPQRLAAKLCSLLIAVAAVAGGSVSAWQVYLQHLPPEQVPACGPGLDFMLETLPMTQVLEKVFKGSGECAQIDWTFLGQSMPFWVGAFLLLTLLLALYNGWRQTR</sequence>
<keyword evidence="10 14" id="KW-0472">Membrane</keyword>
<evidence type="ECO:0000256" key="15">
    <source>
        <dbReference type="SAM" id="Phobius"/>
    </source>
</evidence>
<feature type="topological domain" description="Periplasmic" evidence="14">
    <location>
        <begin position="27"/>
        <end position="44"/>
    </location>
</feature>
<dbReference type="PANTHER" id="PTHR36570:SF3">
    <property type="entry name" value="DISULFIDE BOND FORMATION PROTEIN B"/>
    <property type="match status" value="1"/>
</dbReference>
<proteinExistence type="inferred from homology"/>
<feature type="topological domain" description="Cytoplasmic" evidence="14">
    <location>
        <begin position="162"/>
        <end position="164"/>
    </location>
</feature>
<dbReference type="PANTHER" id="PTHR36570">
    <property type="entry name" value="DISULFIDE BOND FORMATION PROTEIN B"/>
    <property type="match status" value="1"/>
</dbReference>
<reference evidence="16 17" key="1">
    <citation type="submission" date="2018-10" db="EMBL/GenBank/DDBJ databases">
        <title>Genomic Encyclopedia of Type Strains, Phase IV (KMG-IV): sequencing the most valuable type-strain genomes for metagenomic binning, comparative biology and taxonomic classification.</title>
        <authorList>
            <person name="Goeker M."/>
        </authorList>
    </citation>
    <scope>NUCLEOTIDE SEQUENCE [LARGE SCALE GENOMIC DNA]</scope>
    <source>
        <strain evidence="16 17">DSM 3303</strain>
    </source>
</reference>
<keyword evidence="9 14" id="KW-0560">Oxidoreductase</keyword>
<evidence type="ECO:0000256" key="12">
    <source>
        <dbReference type="ARBA" id="ARBA00023186"/>
    </source>
</evidence>
<gene>
    <name evidence="14" type="primary">dsbB</name>
    <name evidence="16" type="ORF">C8E02_1044</name>
</gene>
<dbReference type="Proteomes" id="UP000279384">
    <property type="component" value="Unassembled WGS sequence"/>
</dbReference>
<feature type="transmembrane region" description="Helical" evidence="15">
    <location>
        <begin position="71"/>
        <end position="89"/>
    </location>
</feature>
<dbReference type="InterPro" id="IPR023380">
    <property type="entry name" value="DsbB-like_sf"/>
</dbReference>
<evidence type="ECO:0000256" key="13">
    <source>
        <dbReference type="ARBA" id="ARBA00023284"/>
    </source>
</evidence>
<comment type="subcellular location">
    <subcellularLocation>
        <location evidence="1">Cell inner membrane</location>
        <topology evidence="1">Multi-pass membrane protein</topology>
    </subcellularLocation>
    <subcellularLocation>
        <location evidence="14">Cell membrane</location>
        <topology evidence="14">Multi-pass membrane protein</topology>
    </subcellularLocation>
</comment>